<dbReference type="InterPro" id="IPR005771">
    <property type="entry name" value="GalU_uridylyltTrfase_bac/arc"/>
</dbReference>
<dbReference type="GO" id="GO:0003983">
    <property type="term" value="F:UTP:glucose-1-phosphate uridylyltransferase activity"/>
    <property type="evidence" value="ECO:0007669"/>
    <property type="project" value="UniProtKB-EC"/>
</dbReference>
<dbReference type="InterPro" id="IPR029044">
    <property type="entry name" value="Nucleotide-diphossugar_trans"/>
</dbReference>
<dbReference type="PANTHER" id="PTHR43197">
    <property type="entry name" value="UTP--GLUCOSE-1-PHOSPHATE URIDYLYLTRANSFERASE"/>
    <property type="match status" value="1"/>
</dbReference>
<dbReference type="NCBIfam" id="TIGR01099">
    <property type="entry name" value="galU"/>
    <property type="match status" value="1"/>
</dbReference>
<sequence>MKIKKAVFPVAGWGTRFLPATKSCPKEMLTVVDKPLIQYAVEEAIEAGCKELIFVTSSNKKSLEDHFDRNFELEYSLEKKGKFDLLQTVRSIIPKDVSFFFVRQPEALGLGHAVLCARPLVGIEDFAVLLPDDLIYNSGGKGALAQMVERVDGTDIRGCLATQVIPKDKTDSYGIVAKDEENFIKAIVEKPSPSKAPSNTAVVGRYLLPNKIFRCLESTSEGAGGEIQLTDAIARLIDLDEKVLAYDFQGTRYDCGSKLDFLIANYELAHVHPELGEKFKGYLRERNNK</sequence>
<evidence type="ECO:0000256" key="8">
    <source>
        <dbReference type="RuleBase" id="RU361259"/>
    </source>
</evidence>
<feature type="domain" description="Nucleotidyl transferase" evidence="9">
    <location>
        <begin position="10"/>
        <end position="268"/>
    </location>
</feature>
<evidence type="ECO:0000256" key="5">
    <source>
        <dbReference type="ARBA" id="ARBA00022695"/>
    </source>
</evidence>
<comment type="similarity">
    <text evidence="1 8">Belongs to the UDPGP type 2 family.</text>
</comment>
<dbReference type="GO" id="GO:0006011">
    <property type="term" value="P:UDP-alpha-D-glucose metabolic process"/>
    <property type="evidence" value="ECO:0007669"/>
    <property type="project" value="InterPro"/>
</dbReference>
<protein>
    <recommendedName>
        <fullName evidence="3 8">UTP--glucose-1-phosphate uridylyltransferase</fullName>
        <ecNumber evidence="2 8">2.7.7.9</ecNumber>
    </recommendedName>
    <alternativeName>
        <fullName evidence="8">UDP-glucose pyrophosphorylase</fullName>
    </alternativeName>
</protein>
<dbReference type="InterPro" id="IPR005835">
    <property type="entry name" value="NTP_transferase_dom"/>
</dbReference>
<proteinExistence type="inferred from homology"/>
<dbReference type="AlphaFoldDB" id="A0A1J0KRV5"/>
<evidence type="ECO:0000313" key="11">
    <source>
        <dbReference type="Proteomes" id="UP000182521"/>
    </source>
</evidence>
<dbReference type="STRING" id="1542390.KX01_1315"/>
<keyword evidence="5 8" id="KW-0548">Nucleotidyltransferase</keyword>
<evidence type="ECO:0000256" key="4">
    <source>
        <dbReference type="ARBA" id="ARBA00022679"/>
    </source>
</evidence>
<organism evidence="10 11">
    <name type="scientific">Francisella frigiditurris</name>
    <dbReference type="NCBI Taxonomy" id="1542390"/>
    <lineage>
        <taxon>Bacteria</taxon>
        <taxon>Pseudomonadati</taxon>
        <taxon>Pseudomonadota</taxon>
        <taxon>Gammaproteobacteria</taxon>
        <taxon>Thiotrichales</taxon>
        <taxon>Francisellaceae</taxon>
        <taxon>Francisella</taxon>
    </lineage>
</organism>
<comment type="catalytic activity">
    <reaction evidence="7 8">
        <text>alpha-D-glucose 1-phosphate + UTP + H(+) = UDP-alpha-D-glucose + diphosphate</text>
        <dbReference type="Rhea" id="RHEA:19889"/>
        <dbReference type="ChEBI" id="CHEBI:15378"/>
        <dbReference type="ChEBI" id="CHEBI:33019"/>
        <dbReference type="ChEBI" id="CHEBI:46398"/>
        <dbReference type="ChEBI" id="CHEBI:58601"/>
        <dbReference type="ChEBI" id="CHEBI:58885"/>
        <dbReference type="EC" id="2.7.7.9"/>
    </reaction>
</comment>
<dbReference type="RefSeq" id="WP_071664217.1">
    <property type="nucleotide sequence ID" value="NZ_CP009654.1"/>
</dbReference>
<keyword evidence="4 8" id="KW-0808">Transferase</keyword>
<evidence type="ECO:0000256" key="3">
    <source>
        <dbReference type="ARBA" id="ARBA00019048"/>
    </source>
</evidence>
<accession>A0A1J0KRV5</accession>
<gene>
    <name evidence="10" type="primary">galU</name>
    <name evidence="10" type="ORF">KX01_1315</name>
</gene>
<dbReference type="EMBL" id="CP009654">
    <property type="protein sequence ID" value="APC96419.1"/>
    <property type="molecule type" value="Genomic_DNA"/>
</dbReference>
<evidence type="ECO:0000256" key="1">
    <source>
        <dbReference type="ARBA" id="ARBA00006890"/>
    </source>
</evidence>
<keyword evidence="11" id="KW-1185">Reference proteome</keyword>
<reference evidence="11" key="1">
    <citation type="submission" date="2014-10" db="EMBL/GenBank/DDBJ databases">
        <authorList>
            <person name="Kuske C.R."/>
            <person name="Challacombe J.F."/>
            <person name="Daligault H.E."/>
            <person name="Davenport K.W."/>
            <person name="Johnson S.L."/>
            <person name="Siddaramappa S."/>
            <person name="Petersen J.M."/>
        </authorList>
    </citation>
    <scope>NUCLEOTIDE SEQUENCE [LARGE SCALE GENOMIC DNA]</scope>
    <source>
        <strain evidence="11">CA97-1460</strain>
    </source>
</reference>
<comment type="function">
    <text evidence="6">May play a role in stationary phase survival.</text>
</comment>
<dbReference type="KEGG" id="frc:KX01_1315"/>
<name>A0A1J0KRV5_9GAMM</name>
<dbReference type="Gene3D" id="3.90.550.10">
    <property type="entry name" value="Spore Coat Polysaccharide Biosynthesis Protein SpsA, Chain A"/>
    <property type="match status" value="1"/>
</dbReference>
<evidence type="ECO:0000313" key="10">
    <source>
        <dbReference type="EMBL" id="APC96419.1"/>
    </source>
</evidence>
<dbReference type="CDD" id="cd02541">
    <property type="entry name" value="UGPase_prokaryotic"/>
    <property type="match status" value="1"/>
</dbReference>
<dbReference type="EC" id="2.7.7.9" evidence="2 8"/>
<evidence type="ECO:0000256" key="2">
    <source>
        <dbReference type="ARBA" id="ARBA00012415"/>
    </source>
</evidence>
<evidence type="ECO:0000259" key="9">
    <source>
        <dbReference type="Pfam" id="PF00483"/>
    </source>
</evidence>
<dbReference type="Proteomes" id="UP000182521">
    <property type="component" value="Chromosome"/>
</dbReference>
<evidence type="ECO:0000256" key="6">
    <source>
        <dbReference type="ARBA" id="ARBA00037294"/>
    </source>
</evidence>
<evidence type="ECO:0000256" key="7">
    <source>
        <dbReference type="ARBA" id="ARBA00048128"/>
    </source>
</evidence>
<dbReference type="SUPFAM" id="SSF53448">
    <property type="entry name" value="Nucleotide-diphospho-sugar transferases"/>
    <property type="match status" value="1"/>
</dbReference>
<dbReference type="OrthoDB" id="9803306at2"/>
<dbReference type="Pfam" id="PF00483">
    <property type="entry name" value="NTP_transferase"/>
    <property type="match status" value="1"/>
</dbReference>
<dbReference type="PANTHER" id="PTHR43197:SF1">
    <property type="entry name" value="UTP--GLUCOSE-1-PHOSPHATE URIDYLYLTRANSFERASE"/>
    <property type="match status" value="1"/>
</dbReference>